<dbReference type="Proteomes" id="UP000837857">
    <property type="component" value="Chromosome 17"/>
</dbReference>
<organism evidence="1 2">
    <name type="scientific">Iphiclides podalirius</name>
    <name type="common">scarce swallowtail</name>
    <dbReference type="NCBI Taxonomy" id="110791"/>
    <lineage>
        <taxon>Eukaryota</taxon>
        <taxon>Metazoa</taxon>
        <taxon>Ecdysozoa</taxon>
        <taxon>Arthropoda</taxon>
        <taxon>Hexapoda</taxon>
        <taxon>Insecta</taxon>
        <taxon>Pterygota</taxon>
        <taxon>Neoptera</taxon>
        <taxon>Endopterygota</taxon>
        <taxon>Lepidoptera</taxon>
        <taxon>Glossata</taxon>
        <taxon>Ditrysia</taxon>
        <taxon>Papilionoidea</taxon>
        <taxon>Papilionidae</taxon>
        <taxon>Papilioninae</taxon>
        <taxon>Iphiclides</taxon>
    </lineage>
</organism>
<dbReference type="EMBL" id="OW152829">
    <property type="protein sequence ID" value="CAH2047136.1"/>
    <property type="molecule type" value="Genomic_DNA"/>
</dbReference>
<evidence type="ECO:0000313" key="1">
    <source>
        <dbReference type="EMBL" id="CAH2047136.1"/>
    </source>
</evidence>
<dbReference type="Pfam" id="PF21125">
    <property type="entry name" value="MPN_2A_DUB_like"/>
    <property type="match status" value="1"/>
</dbReference>
<name>A0ABN8I696_9NEOP</name>
<evidence type="ECO:0000313" key="2">
    <source>
        <dbReference type="Proteomes" id="UP000837857"/>
    </source>
</evidence>
<feature type="non-terminal residue" evidence="1">
    <location>
        <position position="1"/>
    </location>
</feature>
<gene>
    <name evidence="1" type="ORF">IPOD504_LOCUS5642</name>
</gene>
<accession>A0ABN8I696</accession>
<dbReference type="PANTHER" id="PTHR31728:SF5">
    <property type="entry name" value="OS07G0540200 PROTEIN"/>
    <property type="match status" value="1"/>
</dbReference>
<sequence length="201" mass="22415">MAYTEKVSLNGTALSFLLYECVNSVNSQEGFLLGNITSEITNHISDLQNDSARLDTQIFIRTVLPLPTVALFYFPVGKIKEDVLSEVLSNTASEVVGWMHITSYLKRRWNNLSDSENLVQLTENEVKDRSPSPVLTPFSSSTQPTLNYAAALKKGSDVASTSKTSNVYEDLINFDVEDQHVIKPTFMNDNAKHLDDSSPEY</sequence>
<dbReference type="PANTHER" id="PTHR31728">
    <property type="entry name" value="ABRAXAS FAMILY MEMBER"/>
    <property type="match status" value="1"/>
</dbReference>
<dbReference type="PRINTS" id="PR02051">
    <property type="entry name" value="PROTEINF175"/>
</dbReference>
<proteinExistence type="predicted"/>
<protein>
    <submittedName>
        <fullName evidence="1">Uncharacterized protein</fullName>
    </submittedName>
</protein>
<keyword evidence="2" id="KW-1185">Reference proteome</keyword>
<dbReference type="InterPro" id="IPR023238">
    <property type="entry name" value="FAM175"/>
</dbReference>
<reference evidence="1" key="1">
    <citation type="submission" date="2022-03" db="EMBL/GenBank/DDBJ databases">
        <authorList>
            <person name="Martin H S."/>
        </authorList>
    </citation>
    <scope>NUCLEOTIDE SEQUENCE</scope>
</reference>